<dbReference type="RefSeq" id="WP_343873482.1">
    <property type="nucleotide sequence ID" value="NZ_BAAAIX010000016.1"/>
</dbReference>
<sequence>MATSKPAKKPTKSTAKKPTTPAGPRNEKLSYTVPGVPVKDGQALAQKLQMRLHALNDLHLTLKHAHWNVVGPKFIGVHEMLDPQVEAVRAMVDVIAERMRTMGVAPVGTPGALVQARSWEDYPVMTAQAAEHLAALDLVYSGVIEDHRSLVDESEQVDPITQDILIGQVTELEKFQWFVRSHLIDDSGKLATDGATTIDQAVKQGIAADRSVD</sequence>
<keyword evidence="6" id="KW-1185">Reference proteome</keyword>
<evidence type="ECO:0000313" key="5">
    <source>
        <dbReference type="EMBL" id="MFD1889851.1"/>
    </source>
</evidence>
<dbReference type="InterPro" id="IPR002177">
    <property type="entry name" value="DPS_DNA-bd"/>
</dbReference>
<organism evidence="5 6">
    <name type="scientific">Luteococcus peritonei</name>
    <dbReference type="NCBI Taxonomy" id="88874"/>
    <lineage>
        <taxon>Bacteria</taxon>
        <taxon>Bacillati</taxon>
        <taxon>Actinomycetota</taxon>
        <taxon>Actinomycetes</taxon>
        <taxon>Propionibacteriales</taxon>
        <taxon>Propionibacteriaceae</taxon>
        <taxon>Luteococcus</taxon>
    </lineage>
</organism>
<evidence type="ECO:0000259" key="4">
    <source>
        <dbReference type="Pfam" id="PF00210"/>
    </source>
</evidence>
<evidence type="ECO:0000313" key="6">
    <source>
        <dbReference type="Proteomes" id="UP001597326"/>
    </source>
</evidence>
<dbReference type="EMBL" id="JBHUFZ010000015">
    <property type="protein sequence ID" value="MFD1889851.1"/>
    <property type="molecule type" value="Genomic_DNA"/>
</dbReference>
<dbReference type="CDD" id="cd01043">
    <property type="entry name" value="DPS"/>
    <property type="match status" value="1"/>
</dbReference>
<feature type="compositionally biased region" description="Basic residues" evidence="3">
    <location>
        <begin position="1"/>
        <end position="15"/>
    </location>
</feature>
<dbReference type="SUPFAM" id="SSF47240">
    <property type="entry name" value="Ferritin-like"/>
    <property type="match status" value="1"/>
</dbReference>
<comment type="similarity">
    <text evidence="1 2">Belongs to the Dps family.</text>
</comment>
<dbReference type="InterPro" id="IPR008331">
    <property type="entry name" value="Ferritin_DPS_dom"/>
</dbReference>
<dbReference type="InterPro" id="IPR009078">
    <property type="entry name" value="Ferritin-like_SF"/>
</dbReference>
<reference evidence="6" key="1">
    <citation type="journal article" date="2019" name="Int. J. Syst. Evol. Microbiol.">
        <title>The Global Catalogue of Microorganisms (GCM) 10K type strain sequencing project: providing services to taxonomists for standard genome sequencing and annotation.</title>
        <authorList>
            <consortium name="The Broad Institute Genomics Platform"/>
            <consortium name="The Broad Institute Genome Sequencing Center for Infectious Disease"/>
            <person name="Wu L."/>
            <person name="Ma J."/>
        </authorList>
    </citation>
    <scope>NUCLEOTIDE SEQUENCE [LARGE SCALE GENOMIC DNA]</scope>
    <source>
        <strain evidence="6">CAIM 431</strain>
    </source>
</reference>
<dbReference type="Proteomes" id="UP001597326">
    <property type="component" value="Unassembled WGS sequence"/>
</dbReference>
<dbReference type="PANTHER" id="PTHR42932">
    <property type="entry name" value="GENERAL STRESS PROTEIN 20U"/>
    <property type="match status" value="1"/>
</dbReference>
<dbReference type="InterPro" id="IPR012347">
    <property type="entry name" value="Ferritin-like"/>
</dbReference>
<comment type="caution">
    <text evidence="5">The sequence shown here is derived from an EMBL/GenBank/DDBJ whole genome shotgun (WGS) entry which is preliminary data.</text>
</comment>
<evidence type="ECO:0000256" key="3">
    <source>
        <dbReference type="SAM" id="MobiDB-lite"/>
    </source>
</evidence>
<dbReference type="PROSITE" id="PS00818">
    <property type="entry name" value="DPS_1"/>
    <property type="match status" value="1"/>
</dbReference>
<dbReference type="InterPro" id="IPR023188">
    <property type="entry name" value="DPS_DNA-bd_CS"/>
</dbReference>
<feature type="region of interest" description="Disordered" evidence="3">
    <location>
        <begin position="1"/>
        <end position="32"/>
    </location>
</feature>
<protein>
    <submittedName>
        <fullName evidence="5">DNA starvation/stationary phase protection protein</fullName>
    </submittedName>
</protein>
<dbReference type="PANTHER" id="PTHR42932:SF3">
    <property type="entry name" value="DNA PROTECTION DURING STARVATION PROTEIN"/>
    <property type="match status" value="1"/>
</dbReference>
<name>A0ABW4RU86_9ACTN</name>
<dbReference type="Gene3D" id="1.20.1260.10">
    <property type="match status" value="1"/>
</dbReference>
<gene>
    <name evidence="5" type="ORF">ACFSCS_06560</name>
</gene>
<accession>A0ABW4RU86</accession>
<feature type="domain" description="Ferritin/DPS" evidence="4">
    <location>
        <begin position="46"/>
        <end position="183"/>
    </location>
</feature>
<dbReference type="PRINTS" id="PR01346">
    <property type="entry name" value="HELNAPAPROT"/>
</dbReference>
<evidence type="ECO:0000256" key="2">
    <source>
        <dbReference type="RuleBase" id="RU003875"/>
    </source>
</evidence>
<evidence type="ECO:0000256" key="1">
    <source>
        <dbReference type="ARBA" id="ARBA00009497"/>
    </source>
</evidence>
<proteinExistence type="inferred from homology"/>
<dbReference type="Pfam" id="PF00210">
    <property type="entry name" value="Ferritin"/>
    <property type="match status" value="1"/>
</dbReference>